<name>A0ABY4HZ16_CHIFI</name>
<feature type="chain" id="PRO_5045149828" description="Repeat domain-containing protein" evidence="1">
    <location>
        <begin position="18"/>
        <end position="530"/>
    </location>
</feature>
<feature type="signal peptide" evidence="1">
    <location>
        <begin position="1"/>
        <end position="17"/>
    </location>
</feature>
<dbReference type="PROSITE" id="PS51257">
    <property type="entry name" value="PROKAR_LIPOPROTEIN"/>
    <property type="match status" value="1"/>
</dbReference>
<dbReference type="EMBL" id="CP095855">
    <property type="protein sequence ID" value="UPK69078.1"/>
    <property type="molecule type" value="Genomic_DNA"/>
</dbReference>
<proteinExistence type="predicted"/>
<reference evidence="2 3" key="1">
    <citation type="submission" date="2022-04" db="EMBL/GenBank/DDBJ databases">
        <title>The arsenic-methylating capacity of Chitinophaga filiformis YT5 during chitin decomposition.</title>
        <authorList>
            <person name="Chen G."/>
            <person name="Liang Y."/>
        </authorList>
    </citation>
    <scope>NUCLEOTIDE SEQUENCE [LARGE SCALE GENOMIC DNA]</scope>
    <source>
        <strain evidence="2 3">YT5</strain>
    </source>
</reference>
<gene>
    <name evidence="2" type="ORF">MYF79_29405</name>
</gene>
<evidence type="ECO:0000313" key="2">
    <source>
        <dbReference type="EMBL" id="UPK69078.1"/>
    </source>
</evidence>
<accession>A0ABY4HZ16</accession>
<protein>
    <recommendedName>
        <fullName evidence="4">Repeat domain-containing protein</fullName>
    </recommendedName>
</protein>
<keyword evidence="1" id="KW-0732">Signal</keyword>
<keyword evidence="3" id="KW-1185">Reference proteome</keyword>
<evidence type="ECO:0008006" key="4">
    <source>
        <dbReference type="Google" id="ProtNLM"/>
    </source>
</evidence>
<dbReference type="InterPro" id="IPR028994">
    <property type="entry name" value="Integrin_alpha_N"/>
</dbReference>
<dbReference type="SUPFAM" id="SSF69318">
    <property type="entry name" value="Integrin alpha N-terminal domain"/>
    <property type="match status" value="1"/>
</dbReference>
<dbReference type="Proteomes" id="UP000830198">
    <property type="component" value="Chromosome"/>
</dbReference>
<organism evidence="2 3">
    <name type="scientific">Chitinophaga filiformis</name>
    <name type="common">Myxococcus filiformis</name>
    <name type="synonym">Flexibacter filiformis</name>
    <dbReference type="NCBI Taxonomy" id="104663"/>
    <lineage>
        <taxon>Bacteria</taxon>
        <taxon>Pseudomonadati</taxon>
        <taxon>Bacteroidota</taxon>
        <taxon>Chitinophagia</taxon>
        <taxon>Chitinophagales</taxon>
        <taxon>Chitinophagaceae</taxon>
        <taxon>Chitinophaga</taxon>
    </lineage>
</organism>
<dbReference type="RefSeq" id="WP_247811421.1">
    <property type="nucleotide sequence ID" value="NZ_CP095855.1"/>
</dbReference>
<evidence type="ECO:0000313" key="3">
    <source>
        <dbReference type="Proteomes" id="UP000830198"/>
    </source>
</evidence>
<sequence length="530" mass="57367">MKIRLCLATAISIAVMAASCKREEQNATKQQQLAVAKNQLKYITEASIAQGKTEILIDSNTAIVRIAGDTLYPRWYRKKLAAAGITTATGRWAGDAGVNGTPITLVGNILENPERAIASSAFNYKLRYSMSPIPIGKTGLLLLHKNDSEFSVVKTYTAPTTGTTGLSVYDSVYVNAQDGAYYQLEMDTYDADNKPVVIVSDYWYLYGWQSVDGYGTAYGADMKVCNISVDYKPDLVLMTSYRSGNVNGVTFRVLKDVNANVTSFTSTNTVVNLMNGANDNYVPLGGAIAVGNVNGDAAGKQDFVLVTYTRLNSSDNYSWRYKIAYDIQDDGTPVSYSPEQALTGVGNDDIKEIGAALADINGDGSLELVLAAFHSTAPYNFEYKIGRNINASTGAATWDATTYKQNISNTAYAGGIDIAKINTNESTAPTSMFWSRYNYSGFPVSEAHLNKTTGLLGSTIRTFNYDIISSVSASATGGGVGVGDIDRDGVMDVVNMAYFNNRFYFHIGYGMMENGTLMQFKHGLATNNVK</sequence>
<evidence type="ECO:0000256" key="1">
    <source>
        <dbReference type="SAM" id="SignalP"/>
    </source>
</evidence>